<dbReference type="AlphaFoldDB" id="A0A016T9S7"/>
<gene>
    <name evidence="2" type="primary">Acey_s0123.g1167</name>
    <name evidence="2" type="ORF">Y032_0123g1167</name>
</gene>
<keyword evidence="3" id="KW-1185">Reference proteome</keyword>
<evidence type="ECO:0000256" key="1">
    <source>
        <dbReference type="SAM" id="Phobius"/>
    </source>
</evidence>
<comment type="caution">
    <text evidence="2">The sequence shown here is derived from an EMBL/GenBank/DDBJ whole genome shotgun (WGS) entry which is preliminary data.</text>
</comment>
<name>A0A016T9S7_9BILA</name>
<keyword evidence="1" id="KW-0472">Membrane</keyword>
<evidence type="ECO:0000313" key="3">
    <source>
        <dbReference type="Proteomes" id="UP000024635"/>
    </source>
</evidence>
<organism evidence="2 3">
    <name type="scientific">Ancylostoma ceylanicum</name>
    <dbReference type="NCBI Taxonomy" id="53326"/>
    <lineage>
        <taxon>Eukaryota</taxon>
        <taxon>Metazoa</taxon>
        <taxon>Ecdysozoa</taxon>
        <taxon>Nematoda</taxon>
        <taxon>Chromadorea</taxon>
        <taxon>Rhabditida</taxon>
        <taxon>Rhabditina</taxon>
        <taxon>Rhabditomorpha</taxon>
        <taxon>Strongyloidea</taxon>
        <taxon>Ancylostomatidae</taxon>
        <taxon>Ancylostomatinae</taxon>
        <taxon>Ancylostoma</taxon>
    </lineage>
</organism>
<protein>
    <submittedName>
        <fullName evidence="2">Uncharacterized protein</fullName>
    </submittedName>
</protein>
<keyword evidence="1" id="KW-0812">Transmembrane</keyword>
<feature type="transmembrane region" description="Helical" evidence="1">
    <location>
        <begin position="21"/>
        <end position="44"/>
    </location>
</feature>
<dbReference type="EMBL" id="JARK01001459">
    <property type="protein sequence ID" value="EYB99374.1"/>
    <property type="molecule type" value="Genomic_DNA"/>
</dbReference>
<dbReference type="Proteomes" id="UP000024635">
    <property type="component" value="Unassembled WGS sequence"/>
</dbReference>
<evidence type="ECO:0000313" key="2">
    <source>
        <dbReference type="EMBL" id="EYB99374.1"/>
    </source>
</evidence>
<reference evidence="3" key="1">
    <citation type="journal article" date="2015" name="Nat. Genet.">
        <title>The genome and transcriptome of the zoonotic hookworm Ancylostoma ceylanicum identify infection-specific gene families.</title>
        <authorList>
            <person name="Schwarz E.M."/>
            <person name="Hu Y."/>
            <person name="Antoshechkin I."/>
            <person name="Miller M.M."/>
            <person name="Sternberg P.W."/>
            <person name="Aroian R.V."/>
        </authorList>
    </citation>
    <scope>NUCLEOTIDE SEQUENCE</scope>
    <source>
        <strain evidence="3">HY135</strain>
    </source>
</reference>
<sequence>MCHIMLFYKSYFHGSTSIPVWILRLMAAALCALCLITFVSGVIVCNSDGTREQEIMRHVDPALAVRVASETIHFVDMTRSIIFYLYGVNGTTVLIGCTLSVVAITRW</sequence>
<proteinExistence type="predicted"/>
<feature type="transmembrane region" description="Helical" evidence="1">
    <location>
        <begin position="81"/>
        <end position="104"/>
    </location>
</feature>
<keyword evidence="1" id="KW-1133">Transmembrane helix</keyword>
<accession>A0A016T9S7</accession>